<sequence>MNILGGSGTIVGVCIAVLLMGLVTFGLGLLNVPGIVMSIVIGFMLIAVIAIPILYRKYKELR</sequence>
<evidence type="ECO:0000313" key="2">
    <source>
        <dbReference type="EMBL" id="SKA53377.1"/>
    </source>
</evidence>
<evidence type="ECO:0000313" key="3">
    <source>
        <dbReference type="Proteomes" id="UP000190162"/>
    </source>
</evidence>
<dbReference type="RefSeq" id="WP_198557108.1">
    <property type="nucleotide sequence ID" value="NZ_FUXU01000020.1"/>
</dbReference>
<evidence type="ECO:0000256" key="1">
    <source>
        <dbReference type="SAM" id="Phobius"/>
    </source>
</evidence>
<organism evidence="2 3">
    <name type="scientific">Enterovibrio nigricans DSM 22720</name>
    <dbReference type="NCBI Taxonomy" id="1121868"/>
    <lineage>
        <taxon>Bacteria</taxon>
        <taxon>Pseudomonadati</taxon>
        <taxon>Pseudomonadota</taxon>
        <taxon>Gammaproteobacteria</taxon>
        <taxon>Vibrionales</taxon>
        <taxon>Vibrionaceae</taxon>
        <taxon>Enterovibrio</taxon>
    </lineage>
</organism>
<dbReference type="Proteomes" id="UP000190162">
    <property type="component" value="Unassembled WGS sequence"/>
</dbReference>
<keyword evidence="1" id="KW-1133">Transmembrane helix</keyword>
<keyword evidence="1" id="KW-0472">Membrane</keyword>
<reference evidence="3" key="1">
    <citation type="submission" date="2017-02" db="EMBL/GenBank/DDBJ databases">
        <authorList>
            <person name="Varghese N."/>
            <person name="Submissions S."/>
        </authorList>
    </citation>
    <scope>NUCLEOTIDE SEQUENCE [LARGE SCALE GENOMIC DNA]</scope>
    <source>
        <strain evidence="3">DSM 22720</strain>
    </source>
</reference>
<name>A0A1T4UL04_9GAMM</name>
<keyword evidence="1" id="KW-0812">Transmembrane</keyword>
<feature type="transmembrane region" description="Helical" evidence="1">
    <location>
        <begin position="35"/>
        <end position="55"/>
    </location>
</feature>
<dbReference type="AlphaFoldDB" id="A0A1T4UL04"/>
<gene>
    <name evidence="2" type="ORF">SAMN02745132_01955</name>
</gene>
<keyword evidence="3" id="KW-1185">Reference proteome</keyword>
<proteinExistence type="predicted"/>
<dbReference type="EMBL" id="FUXU01000020">
    <property type="protein sequence ID" value="SKA53377.1"/>
    <property type="molecule type" value="Genomic_DNA"/>
</dbReference>
<protein>
    <submittedName>
        <fullName evidence="2">Rhamnose transport system permease protein</fullName>
    </submittedName>
</protein>
<accession>A0A1T4UL04</accession>
<feature type="transmembrane region" description="Helical" evidence="1">
    <location>
        <begin position="7"/>
        <end position="29"/>
    </location>
</feature>